<dbReference type="AlphaFoldDB" id="A0A1D3DVH4"/>
<feature type="compositionally biased region" description="Low complexity" evidence="2">
    <location>
        <begin position="55"/>
        <end position="65"/>
    </location>
</feature>
<dbReference type="RefSeq" id="WP_023588758.1">
    <property type="nucleotide sequence ID" value="NZ_ASHX02000001.1"/>
</dbReference>
<feature type="compositionally biased region" description="Low complexity" evidence="2">
    <location>
        <begin position="120"/>
        <end position="149"/>
    </location>
</feature>
<feature type="domain" description="Cell envelope-related transcriptional attenuator" evidence="4">
    <location>
        <begin position="320"/>
        <end position="476"/>
    </location>
</feature>
<evidence type="ECO:0000313" key="7">
    <source>
        <dbReference type="Proteomes" id="UP000095329"/>
    </source>
</evidence>
<feature type="compositionally biased region" description="Basic and acidic residues" evidence="2">
    <location>
        <begin position="191"/>
        <end position="230"/>
    </location>
</feature>
<name>A0A1D3DVH4_9ACTN</name>
<accession>A0A1D3DVH4</accession>
<dbReference type="Pfam" id="PF03816">
    <property type="entry name" value="LytR_cpsA_psr"/>
    <property type="match status" value="1"/>
</dbReference>
<dbReference type="Pfam" id="PF13399">
    <property type="entry name" value="LytR_C"/>
    <property type="match status" value="1"/>
</dbReference>
<dbReference type="Gene3D" id="3.30.70.2390">
    <property type="match status" value="1"/>
</dbReference>
<evidence type="ECO:0000256" key="3">
    <source>
        <dbReference type="SAM" id="Phobius"/>
    </source>
</evidence>
<dbReference type="EMBL" id="ASHX02000001">
    <property type="protein sequence ID" value="OEJ96324.1"/>
    <property type="molecule type" value="Genomic_DNA"/>
</dbReference>
<dbReference type="OrthoDB" id="4349935at2"/>
<feature type="region of interest" description="Disordered" evidence="2">
    <location>
        <begin position="1"/>
        <end position="230"/>
    </location>
</feature>
<keyword evidence="3" id="KW-0812">Transmembrane</keyword>
<evidence type="ECO:0000259" key="4">
    <source>
        <dbReference type="Pfam" id="PF03816"/>
    </source>
</evidence>
<protein>
    <recommendedName>
        <fullName evidence="8">LytR/CpsA/Psr regulator C-terminal domain-containing protein</fullName>
    </recommendedName>
</protein>
<feature type="compositionally biased region" description="Low complexity" evidence="2">
    <location>
        <begin position="98"/>
        <end position="107"/>
    </location>
</feature>
<comment type="caution">
    <text evidence="6">The sequence shown here is derived from an EMBL/GenBank/DDBJ whole genome shotgun (WGS) entry which is preliminary data.</text>
</comment>
<dbReference type="PANTHER" id="PTHR33392:SF6">
    <property type="entry name" value="POLYISOPRENYL-TEICHOIC ACID--PEPTIDOGLYCAN TEICHOIC ACID TRANSFERASE TAGU"/>
    <property type="match status" value="1"/>
</dbReference>
<dbReference type="InterPro" id="IPR050922">
    <property type="entry name" value="LytR/CpsA/Psr_CW_biosynth"/>
</dbReference>
<dbReference type="PANTHER" id="PTHR33392">
    <property type="entry name" value="POLYISOPRENYL-TEICHOIC ACID--PEPTIDOGLYCAN TEICHOIC ACID TRANSFERASE TAGU"/>
    <property type="match status" value="1"/>
</dbReference>
<dbReference type="Gene3D" id="3.40.630.190">
    <property type="entry name" value="LCP protein"/>
    <property type="match status" value="1"/>
</dbReference>
<feature type="transmembrane region" description="Helical" evidence="3">
    <location>
        <begin position="272"/>
        <end position="292"/>
    </location>
</feature>
<dbReference type="InterPro" id="IPR004474">
    <property type="entry name" value="LytR_CpsA_psr"/>
</dbReference>
<organism evidence="6 7">
    <name type="scientific">Streptomyces thermolilacinus SPC6</name>
    <dbReference type="NCBI Taxonomy" id="1306406"/>
    <lineage>
        <taxon>Bacteria</taxon>
        <taxon>Bacillati</taxon>
        <taxon>Actinomycetota</taxon>
        <taxon>Actinomycetes</taxon>
        <taxon>Kitasatosporales</taxon>
        <taxon>Streptomycetaceae</taxon>
        <taxon>Streptomyces</taxon>
    </lineage>
</organism>
<keyword evidence="3" id="KW-0472">Membrane</keyword>
<comment type="similarity">
    <text evidence="1">Belongs to the LytR/CpsA/Psr (LCP) family.</text>
</comment>
<dbReference type="eggNOG" id="COG1316">
    <property type="taxonomic scope" value="Bacteria"/>
</dbReference>
<evidence type="ECO:0008006" key="8">
    <source>
        <dbReference type="Google" id="ProtNLM"/>
    </source>
</evidence>
<sequence length="647" mass="69140">MNDQNSQYDPYYPPQPQIVGYDEYGQPVYQQVQQTQQPLPSQQPQASEEQGYGYGYDPYAQAAQPYPEPQPYPQDQRYQGYEERAQGQGQQGYGGYDPYGSQQWQTPQNPPTPQAPQPPQAAQFPYASQVPQPPAARSSSAQPAPSTSPGQVAAPAGVPEQRRPAPDADGSTEPPAERPAPDAPRTGRRAAAGDRRTAPSDRPDPRDSRDSGDAKGTREERDTSDGGDYRTEQFAFVDESNEESEDVIDWLKFTESRSERREEAKRRGRNRIVALCVVLALALVGGVGYLWYAGLLPGLSKEDAQQGTATATGPQKRDVIVLHLHNTKDEATSTALLVDNATTKQGTTVLLPNALAVTNDDGTTTTLGKSVDDDGSSGTREAIGALLGTKITGTWRLDTPYLENLVELVGGIDLTTDAEVPAAKEGEDPVVRKGENQTLDGRMAVAYATYRGPGESETAQLQRFGQVVHGVLRKMSDDPENATVTVRSLAQILDPSLPEKDLGASLAKLAEHARTGAYKTALLPVQGDGRLTEDATRSVVKDILGGSVSPPEPGSVVRVGVRNASGDDDATETARIVLVNGGYAVIDGGRADGTESTSEVVYADAAQKAKAEEVAKTLGLPARAVRKGEASANAEVTVILGKDYKAE</sequence>
<reference evidence="6 7" key="1">
    <citation type="journal article" date="2013" name="Genome Announc.">
        <title>Genome Sequence of Streptomyces violaceusniger Strain SPC6, a Halotolerant Streptomycete That Exhibits Rapid Growth and Development.</title>
        <authorList>
            <person name="Chen X."/>
            <person name="Zhang B."/>
            <person name="Zhang W."/>
            <person name="Wu X."/>
            <person name="Zhang M."/>
            <person name="Chen T."/>
            <person name="Liu G."/>
            <person name="Dyson P."/>
        </authorList>
    </citation>
    <scope>NUCLEOTIDE SEQUENCE [LARGE SCALE GENOMIC DNA]</scope>
    <source>
        <strain evidence="6 7">SPC6</strain>
    </source>
</reference>
<evidence type="ECO:0000256" key="1">
    <source>
        <dbReference type="ARBA" id="ARBA00006068"/>
    </source>
</evidence>
<feature type="domain" description="LytR/CpsA/Psr regulator C-terminal" evidence="5">
    <location>
        <begin position="557"/>
        <end position="644"/>
    </location>
</feature>
<dbReference type="InterPro" id="IPR027381">
    <property type="entry name" value="LytR/CpsA/Psr_C"/>
</dbReference>
<feature type="compositionally biased region" description="Low complexity" evidence="2">
    <location>
        <begin position="26"/>
        <end position="45"/>
    </location>
</feature>
<dbReference type="STRING" id="1306406.J116_019530"/>
<keyword evidence="3" id="KW-1133">Transmembrane helix</keyword>
<evidence type="ECO:0000256" key="2">
    <source>
        <dbReference type="SAM" id="MobiDB-lite"/>
    </source>
</evidence>
<evidence type="ECO:0000259" key="5">
    <source>
        <dbReference type="Pfam" id="PF13399"/>
    </source>
</evidence>
<dbReference type="Proteomes" id="UP000095329">
    <property type="component" value="Unassembled WGS sequence"/>
</dbReference>
<gene>
    <name evidence="6" type="ORF">J116_019530</name>
</gene>
<proteinExistence type="inferred from homology"/>
<evidence type="ECO:0000313" key="6">
    <source>
        <dbReference type="EMBL" id="OEJ96324.1"/>
    </source>
</evidence>
<keyword evidence="7" id="KW-1185">Reference proteome</keyword>
<feature type="compositionally biased region" description="Pro residues" evidence="2">
    <location>
        <begin position="108"/>
        <end position="119"/>
    </location>
</feature>